<accession>A0A392SLC2</accession>
<sequence>MKKWKNGVWYGGRTVTATATWWTGRWFNVSRKERNR</sequence>
<organism evidence="1 2">
    <name type="scientific">Trifolium medium</name>
    <dbReference type="NCBI Taxonomy" id="97028"/>
    <lineage>
        <taxon>Eukaryota</taxon>
        <taxon>Viridiplantae</taxon>
        <taxon>Streptophyta</taxon>
        <taxon>Embryophyta</taxon>
        <taxon>Tracheophyta</taxon>
        <taxon>Spermatophyta</taxon>
        <taxon>Magnoliopsida</taxon>
        <taxon>eudicotyledons</taxon>
        <taxon>Gunneridae</taxon>
        <taxon>Pentapetalae</taxon>
        <taxon>rosids</taxon>
        <taxon>fabids</taxon>
        <taxon>Fabales</taxon>
        <taxon>Fabaceae</taxon>
        <taxon>Papilionoideae</taxon>
        <taxon>50 kb inversion clade</taxon>
        <taxon>NPAAA clade</taxon>
        <taxon>Hologalegina</taxon>
        <taxon>IRL clade</taxon>
        <taxon>Trifolieae</taxon>
        <taxon>Trifolium</taxon>
    </lineage>
</organism>
<name>A0A392SLC2_9FABA</name>
<protein>
    <submittedName>
        <fullName evidence="1">Uncharacterized protein</fullName>
    </submittedName>
</protein>
<dbReference type="EMBL" id="LXQA010401618">
    <property type="protein sequence ID" value="MCI49469.1"/>
    <property type="molecule type" value="Genomic_DNA"/>
</dbReference>
<dbReference type="Proteomes" id="UP000265520">
    <property type="component" value="Unassembled WGS sequence"/>
</dbReference>
<comment type="caution">
    <text evidence="1">The sequence shown here is derived from an EMBL/GenBank/DDBJ whole genome shotgun (WGS) entry which is preliminary data.</text>
</comment>
<dbReference type="AlphaFoldDB" id="A0A392SLC2"/>
<evidence type="ECO:0000313" key="2">
    <source>
        <dbReference type="Proteomes" id="UP000265520"/>
    </source>
</evidence>
<evidence type="ECO:0000313" key="1">
    <source>
        <dbReference type="EMBL" id="MCI49469.1"/>
    </source>
</evidence>
<keyword evidence="2" id="KW-1185">Reference proteome</keyword>
<proteinExistence type="predicted"/>
<reference evidence="1 2" key="1">
    <citation type="journal article" date="2018" name="Front. Plant Sci.">
        <title>Red Clover (Trifolium pratense) and Zigzag Clover (T. medium) - A Picture of Genomic Similarities and Differences.</title>
        <authorList>
            <person name="Dluhosova J."/>
            <person name="Istvanek J."/>
            <person name="Nedelnik J."/>
            <person name="Repkova J."/>
        </authorList>
    </citation>
    <scope>NUCLEOTIDE SEQUENCE [LARGE SCALE GENOMIC DNA]</scope>
    <source>
        <strain evidence="2">cv. 10/8</strain>
        <tissue evidence="1">Leaf</tissue>
    </source>
</reference>